<dbReference type="EMBL" id="CP000599">
    <property type="protein sequence ID" value="ABP00729.1"/>
    <property type="molecule type" value="Genomic_DNA"/>
</dbReference>
<keyword evidence="1" id="KW-0677">Repeat</keyword>
<dbReference type="Gene3D" id="1.25.40.20">
    <property type="entry name" value="Ankyrin repeat-containing domain"/>
    <property type="match status" value="1"/>
</dbReference>
<feature type="repeat" description="ANK" evidence="3">
    <location>
        <begin position="88"/>
        <end position="124"/>
    </location>
</feature>
<dbReference type="InterPro" id="IPR036770">
    <property type="entry name" value="Ankyrin_rpt-contain_sf"/>
</dbReference>
<protein>
    <submittedName>
        <fullName evidence="4">Uncharacterized protein</fullName>
    </submittedName>
</protein>
<dbReference type="GO" id="GO:0005737">
    <property type="term" value="C:cytoplasm"/>
    <property type="evidence" value="ECO:0007669"/>
    <property type="project" value="TreeGrafter"/>
</dbReference>
<reference evidence="4 5" key="1">
    <citation type="journal article" date="2007" name="Proc. Natl. Acad. Sci. U.S.A.">
        <title>The tiny eukaryote Ostreococcus provides genomic insights into the paradox of plankton speciation.</title>
        <authorList>
            <person name="Palenik B."/>
            <person name="Grimwood J."/>
            <person name="Aerts A."/>
            <person name="Rouze P."/>
            <person name="Salamov A."/>
            <person name="Putnam N."/>
            <person name="Dupont C."/>
            <person name="Jorgensen R."/>
            <person name="Derelle E."/>
            <person name="Rombauts S."/>
            <person name="Zhou K."/>
            <person name="Otillar R."/>
            <person name="Merchant S.S."/>
            <person name="Podell S."/>
            <person name="Gaasterland T."/>
            <person name="Napoli C."/>
            <person name="Gendler K."/>
            <person name="Manuell A."/>
            <person name="Tai V."/>
            <person name="Vallon O."/>
            <person name="Piganeau G."/>
            <person name="Jancek S."/>
            <person name="Heijde M."/>
            <person name="Jabbari K."/>
            <person name="Bowler C."/>
            <person name="Lohr M."/>
            <person name="Robbens S."/>
            <person name="Werner G."/>
            <person name="Dubchak I."/>
            <person name="Pazour G.J."/>
            <person name="Ren Q."/>
            <person name="Paulsen I."/>
            <person name="Delwiche C."/>
            <person name="Schmutz J."/>
            <person name="Rokhsar D."/>
            <person name="Van de Peer Y."/>
            <person name="Moreau H."/>
            <person name="Grigoriev I.V."/>
        </authorList>
    </citation>
    <scope>NUCLEOTIDE SEQUENCE [LARGE SCALE GENOMIC DNA]</scope>
    <source>
        <strain evidence="4 5">CCE9901</strain>
    </source>
</reference>
<keyword evidence="2 3" id="KW-0040">ANK repeat</keyword>
<accession>A4SAC6</accession>
<dbReference type="PROSITE" id="PS50088">
    <property type="entry name" value="ANK_REPEAT"/>
    <property type="match status" value="1"/>
</dbReference>
<sequence length="184" mass="21300">MVRFGHRDMTASGRYPPQPKFQPFAFYSAVRLGDLEQLKLIASTDPYFLTQDNGAGAPIHFAVTYKQLDMIHWLIREVPECVNLRDSKGFTPLHRAAYLAQFDGYLEIFEYLLSEGADPAIECEDYDPYLNPGRKTPARLVDKDVEVRERIEELIEKYAHVEKRAEPHPALSDWWALYDYGLDE</sequence>
<dbReference type="STRING" id="436017.A4SAC6"/>
<name>A4SAC6_OSTLU</name>
<dbReference type="InterPro" id="IPR002110">
    <property type="entry name" value="Ankyrin_rpt"/>
</dbReference>
<dbReference type="SUPFAM" id="SSF48403">
    <property type="entry name" value="Ankyrin repeat"/>
    <property type="match status" value="1"/>
</dbReference>
<evidence type="ECO:0000256" key="2">
    <source>
        <dbReference type="ARBA" id="ARBA00023043"/>
    </source>
</evidence>
<keyword evidence="5" id="KW-1185">Reference proteome</keyword>
<dbReference type="OMA" id="CEDYDPY"/>
<evidence type="ECO:0000313" key="5">
    <source>
        <dbReference type="Proteomes" id="UP000001568"/>
    </source>
</evidence>
<dbReference type="AlphaFoldDB" id="A4SAC6"/>
<dbReference type="HOGENOM" id="CLU_110421_0_0_1"/>
<dbReference type="PANTHER" id="PTHR24153:SF8">
    <property type="entry name" value="FORKED, ISOFORM F"/>
    <property type="match status" value="1"/>
</dbReference>
<dbReference type="OrthoDB" id="497333at2759"/>
<dbReference type="RefSeq" id="XP_001422412.1">
    <property type="nucleotide sequence ID" value="XM_001422375.1"/>
</dbReference>
<dbReference type="PROSITE" id="PS50297">
    <property type="entry name" value="ANK_REP_REGION"/>
    <property type="match status" value="1"/>
</dbReference>
<dbReference type="InterPro" id="IPR052420">
    <property type="entry name" value="Espin/Espin-like"/>
</dbReference>
<evidence type="ECO:0000313" key="4">
    <source>
        <dbReference type="EMBL" id="ABP00729.1"/>
    </source>
</evidence>
<evidence type="ECO:0000256" key="1">
    <source>
        <dbReference type="ARBA" id="ARBA00022737"/>
    </source>
</evidence>
<gene>
    <name evidence="4" type="ORF">OSTLU_18847</name>
</gene>
<dbReference type="Proteomes" id="UP000001568">
    <property type="component" value="Chromosome 19"/>
</dbReference>
<dbReference type="KEGG" id="olu:OSTLU_18847"/>
<dbReference type="GO" id="GO:0051017">
    <property type="term" value="P:actin filament bundle assembly"/>
    <property type="evidence" value="ECO:0007669"/>
    <property type="project" value="TreeGrafter"/>
</dbReference>
<proteinExistence type="predicted"/>
<dbReference type="Gramene" id="ABP00729">
    <property type="protein sequence ID" value="ABP00729"/>
    <property type="gene ID" value="OSTLU_18847"/>
</dbReference>
<dbReference type="GeneID" id="5006469"/>
<dbReference type="Pfam" id="PF12796">
    <property type="entry name" value="Ank_2"/>
    <property type="match status" value="1"/>
</dbReference>
<dbReference type="SMART" id="SM00248">
    <property type="entry name" value="ANK"/>
    <property type="match status" value="2"/>
</dbReference>
<evidence type="ECO:0000256" key="3">
    <source>
        <dbReference type="PROSITE-ProRule" id="PRU00023"/>
    </source>
</evidence>
<dbReference type="PANTHER" id="PTHR24153">
    <property type="entry name" value="ESPIN"/>
    <property type="match status" value="1"/>
</dbReference>
<dbReference type="eggNOG" id="KOG4177">
    <property type="taxonomic scope" value="Eukaryota"/>
</dbReference>
<organism evidence="4 5">
    <name type="scientific">Ostreococcus lucimarinus (strain CCE9901)</name>
    <dbReference type="NCBI Taxonomy" id="436017"/>
    <lineage>
        <taxon>Eukaryota</taxon>
        <taxon>Viridiplantae</taxon>
        <taxon>Chlorophyta</taxon>
        <taxon>Mamiellophyceae</taxon>
        <taxon>Mamiellales</taxon>
        <taxon>Bathycoccaceae</taxon>
        <taxon>Ostreococcus</taxon>
    </lineage>
</organism>
<feature type="non-terminal residue" evidence="4">
    <location>
        <position position="184"/>
    </location>
</feature>
<dbReference type="GO" id="GO:0051015">
    <property type="term" value="F:actin filament binding"/>
    <property type="evidence" value="ECO:0007669"/>
    <property type="project" value="TreeGrafter"/>
</dbReference>